<dbReference type="AlphaFoldDB" id="A0A7J6JLI9"/>
<evidence type="ECO:0000256" key="2">
    <source>
        <dbReference type="ARBA" id="ARBA00010992"/>
    </source>
</evidence>
<evidence type="ECO:0000256" key="6">
    <source>
        <dbReference type="ARBA" id="ARBA00023136"/>
    </source>
</evidence>
<keyword evidence="6 7" id="KW-0472">Membrane</keyword>
<evidence type="ECO:0000313" key="9">
    <source>
        <dbReference type="EMBL" id="KAF4491465.1"/>
    </source>
</evidence>
<evidence type="ECO:0000259" key="8">
    <source>
        <dbReference type="PROSITE" id="PS50850"/>
    </source>
</evidence>
<evidence type="ECO:0000256" key="5">
    <source>
        <dbReference type="ARBA" id="ARBA00022989"/>
    </source>
</evidence>
<dbReference type="GO" id="GO:0016020">
    <property type="term" value="C:membrane"/>
    <property type="evidence" value="ECO:0007669"/>
    <property type="project" value="UniProtKB-SubCell"/>
</dbReference>
<reference evidence="9 10" key="1">
    <citation type="submission" date="2012-08" db="EMBL/GenBank/DDBJ databases">
        <authorList>
            <person name="Gan P.H.P."/>
            <person name="Ikeda K."/>
            <person name="Irieda H."/>
            <person name="Narusaka M."/>
            <person name="O'Connell R.J."/>
            <person name="Narusaka Y."/>
            <person name="Takano Y."/>
            <person name="Kubo Y."/>
            <person name="Shirasu K."/>
        </authorList>
    </citation>
    <scope>NUCLEOTIDE SEQUENCE [LARGE SCALE GENOMIC DNA]</scope>
    <source>
        <strain evidence="9 10">Nara gc5</strain>
    </source>
</reference>
<feature type="transmembrane region" description="Helical" evidence="7">
    <location>
        <begin position="157"/>
        <end position="176"/>
    </location>
</feature>
<comment type="caution">
    <text evidence="9">The sequence shown here is derived from an EMBL/GenBank/DDBJ whole genome shotgun (WGS) entry which is preliminary data.</text>
</comment>
<feature type="transmembrane region" description="Helical" evidence="7">
    <location>
        <begin position="99"/>
        <end position="117"/>
    </location>
</feature>
<feature type="transmembrane region" description="Helical" evidence="7">
    <location>
        <begin position="123"/>
        <end position="145"/>
    </location>
</feature>
<feature type="domain" description="Major facilitator superfamily (MFS) profile" evidence="8">
    <location>
        <begin position="30"/>
        <end position="468"/>
    </location>
</feature>
<dbReference type="InParanoid" id="A0A7J6JLI9"/>
<dbReference type="GeneID" id="43604159"/>
<dbReference type="PROSITE" id="PS50850">
    <property type="entry name" value="MFS"/>
    <property type="match status" value="1"/>
</dbReference>
<dbReference type="Proteomes" id="UP000011096">
    <property type="component" value="Unassembled WGS sequence"/>
</dbReference>
<dbReference type="SUPFAM" id="SSF103473">
    <property type="entry name" value="MFS general substrate transporter"/>
    <property type="match status" value="1"/>
</dbReference>
<dbReference type="EMBL" id="ANPB02000001">
    <property type="protein sequence ID" value="KAF4491465.1"/>
    <property type="molecule type" value="Genomic_DNA"/>
</dbReference>
<dbReference type="OrthoDB" id="6133115at2759"/>
<dbReference type="InterPro" id="IPR036259">
    <property type="entry name" value="MFS_trans_sf"/>
</dbReference>
<feature type="transmembrane region" description="Helical" evidence="7">
    <location>
        <begin position="415"/>
        <end position="433"/>
    </location>
</feature>
<keyword evidence="4 7" id="KW-0812">Transmembrane</keyword>
<evidence type="ECO:0000256" key="4">
    <source>
        <dbReference type="ARBA" id="ARBA00022692"/>
    </source>
</evidence>
<sequence>MGKPVEELDSLPSDGKPWWKHGYLVKLNFITTSMILFSSANGYDGGIMGGLLALNTWNTFMDFPTGAYLGWIGAIYWLGNGVAFPVAAWVSNRWGRKPGIYLGYLFLILGVGMQTAAQNEKTFTISRLFIGIAASWLGNAAPLLINEIAHPKQRSIANALFMVGWYFGGTLVGWIVFACRDIPSEWSWRIPVLLQIVLPFVALPGFLMSPESPRWLISVGRVEEATEVLAKHHAGGDRSNPLVQYQVVEIQATINAEKEASASASYADMVKTPGNRHRLFISITLGIFAQWAGNGVVSYYLPLVLNSVGVTSTTNQTLISACLNVWNLLWAIAAATNVDRLGRRFLFLTSASVMLTSFIIVTGLSAKFAETASSSVGMAVIPFLFIFFAGYDIAMTPFLTAYPCEIWQYSLRSRGLTVTWCASVVAIFINTFVNPIALEAIAWKYYIVFIVVLFCLLIVSYLYYPETRGHTLEQIAVIFDGDSAAAPPPAVTSEKMEVMVTHGDESDKRQEFQSDAEHRV</sequence>
<feature type="transmembrane region" description="Helical" evidence="7">
    <location>
        <begin position="445"/>
        <end position="464"/>
    </location>
</feature>
<protein>
    <submittedName>
        <fullName evidence="9">Lactose permease</fullName>
    </submittedName>
</protein>
<dbReference type="InterPro" id="IPR020846">
    <property type="entry name" value="MFS_dom"/>
</dbReference>
<gene>
    <name evidence="9" type="ORF">CGGC5_v000982</name>
</gene>
<comment type="similarity">
    <text evidence="2">Belongs to the major facilitator superfamily. Sugar transporter (TC 2.A.1.1) family.</text>
</comment>
<reference evidence="9 10" key="2">
    <citation type="submission" date="2020-04" db="EMBL/GenBank/DDBJ databases">
        <title>Genome sequencing and assembly of multiple isolates from the Colletotrichum gloeosporioides species complex.</title>
        <authorList>
            <person name="Gan P."/>
            <person name="Shirasu K."/>
        </authorList>
    </citation>
    <scope>NUCLEOTIDE SEQUENCE [LARGE SCALE GENOMIC DNA]</scope>
    <source>
        <strain evidence="9 10">Nara gc5</strain>
    </source>
</reference>
<dbReference type="InterPro" id="IPR050360">
    <property type="entry name" value="MFS_Sugar_Transporters"/>
</dbReference>
<feature type="transmembrane region" description="Helical" evidence="7">
    <location>
        <begin position="345"/>
        <end position="366"/>
    </location>
</feature>
<accession>A0A7J6JLI9</accession>
<dbReference type="Gene3D" id="1.20.1250.20">
    <property type="entry name" value="MFS general substrate transporter like domains"/>
    <property type="match status" value="1"/>
</dbReference>
<comment type="subcellular location">
    <subcellularLocation>
        <location evidence="1">Membrane</location>
        <topology evidence="1">Multi-pass membrane protein</topology>
    </subcellularLocation>
</comment>
<evidence type="ECO:0000256" key="3">
    <source>
        <dbReference type="ARBA" id="ARBA00022448"/>
    </source>
</evidence>
<keyword evidence="10" id="KW-1185">Reference proteome</keyword>
<dbReference type="Pfam" id="PF00083">
    <property type="entry name" value="Sugar_tr"/>
    <property type="match status" value="1"/>
</dbReference>
<keyword evidence="3" id="KW-0813">Transport</keyword>
<evidence type="ECO:0000256" key="7">
    <source>
        <dbReference type="SAM" id="Phobius"/>
    </source>
</evidence>
<dbReference type="PROSITE" id="PS00216">
    <property type="entry name" value="SUGAR_TRANSPORT_1"/>
    <property type="match status" value="1"/>
</dbReference>
<organism evidence="9 10">
    <name type="scientific">Colletotrichum fructicola (strain Nara gc5)</name>
    <name type="common">Anthracnose fungus</name>
    <name type="synonym">Colletotrichum gloeosporioides (strain Nara gc5)</name>
    <dbReference type="NCBI Taxonomy" id="1213859"/>
    <lineage>
        <taxon>Eukaryota</taxon>
        <taxon>Fungi</taxon>
        <taxon>Dikarya</taxon>
        <taxon>Ascomycota</taxon>
        <taxon>Pezizomycotina</taxon>
        <taxon>Sordariomycetes</taxon>
        <taxon>Hypocreomycetidae</taxon>
        <taxon>Glomerellales</taxon>
        <taxon>Glomerellaceae</taxon>
        <taxon>Colletotrichum</taxon>
        <taxon>Colletotrichum gloeosporioides species complex</taxon>
    </lineage>
</organism>
<dbReference type="FunFam" id="1.20.1250.20:FF:000134">
    <property type="entry name" value="MFS sugar transporter protein"/>
    <property type="match status" value="1"/>
</dbReference>
<evidence type="ECO:0000313" key="10">
    <source>
        <dbReference type="Proteomes" id="UP000011096"/>
    </source>
</evidence>
<dbReference type="RefSeq" id="XP_031882714.1">
    <property type="nucleotide sequence ID" value="XM_032019935.1"/>
</dbReference>
<proteinExistence type="inferred from homology"/>
<name>A0A7J6JLI9_COLFN</name>
<feature type="transmembrane region" description="Helical" evidence="7">
    <location>
        <begin position="279"/>
        <end position="301"/>
    </location>
</feature>
<feature type="transmembrane region" description="Helical" evidence="7">
    <location>
        <begin position="372"/>
        <end position="394"/>
    </location>
</feature>
<evidence type="ECO:0000256" key="1">
    <source>
        <dbReference type="ARBA" id="ARBA00004141"/>
    </source>
</evidence>
<dbReference type="PANTHER" id="PTHR48022:SF3">
    <property type="entry name" value="HEXOSE TRANSPORTER PROTEIN (AFU_ORTHOLOGUE AFUA_8G04480)-RELATED"/>
    <property type="match status" value="1"/>
</dbReference>
<keyword evidence="5 7" id="KW-1133">Transmembrane helix</keyword>
<dbReference type="GO" id="GO:0005351">
    <property type="term" value="F:carbohydrate:proton symporter activity"/>
    <property type="evidence" value="ECO:0007669"/>
    <property type="project" value="TreeGrafter"/>
</dbReference>
<dbReference type="InterPro" id="IPR005829">
    <property type="entry name" value="Sugar_transporter_CS"/>
</dbReference>
<feature type="transmembrane region" description="Helical" evidence="7">
    <location>
        <begin position="68"/>
        <end position="90"/>
    </location>
</feature>
<dbReference type="PANTHER" id="PTHR48022">
    <property type="entry name" value="PLASTIDIC GLUCOSE TRANSPORTER 4"/>
    <property type="match status" value="1"/>
</dbReference>
<feature type="transmembrane region" description="Helical" evidence="7">
    <location>
        <begin position="188"/>
        <end position="207"/>
    </location>
</feature>
<dbReference type="InterPro" id="IPR005828">
    <property type="entry name" value="MFS_sugar_transport-like"/>
</dbReference>
<feature type="transmembrane region" description="Helical" evidence="7">
    <location>
        <begin position="313"/>
        <end position="333"/>
    </location>
</feature>